<evidence type="ECO:0000313" key="2">
    <source>
        <dbReference type="Proteomes" id="UP000067711"/>
    </source>
</evidence>
<dbReference type="EMBL" id="CP013388">
    <property type="protein sequence ID" value="AOJ06392.1"/>
    <property type="molecule type" value="Genomic_DNA"/>
</dbReference>
<dbReference type="Proteomes" id="UP000067711">
    <property type="component" value="Chromosome 2"/>
</dbReference>
<proteinExistence type="predicted"/>
<gene>
    <name evidence="1" type="ORF">WS71_02920</name>
</gene>
<reference evidence="1 2" key="1">
    <citation type="submission" date="2015-12" db="EMBL/GenBank/DDBJ databases">
        <title>Diversity of Burkholderia near neighbor genomes.</title>
        <authorList>
            <person name="Sahl J."/>
            <person name="Wagner D."/>
            <person name="Keim P."/>
        </authorList>
    </citation>
    <scope>NUCLEOTIDE SEQUENCE [LARGE SCALE GENOMIC DNA]</scope>
    <source>
        <strain evidence="1 2">BDU8</strain>
    </source>
</reference>
<dbReference type="RefSeq" id="WP_066492246.1">
    <property type="nucleotide sequence ID" value="NZ_CP013388.1"/>
</dbReference>
<accession>A0A1B4FRS3</accession>
<name>A0A1B4FRS3_9BURK</name>
<organism evidence="1 2">
    <name type="scientific">Burkholderia mayonis</name>
    <dbReference type="NCBI Taxonomy" id="1385591"/>
    <lineage>
        <taxon>Bacteria</taxon>
        <taxon>Pseudomonadati</taxon>
        <taxon>Pseudomonadota</taxon>
        <taxon>Betaproteobacteria</taxon>
        <taxon>Burkholderiales</taxon>
        <taxon>Burkholderiaceae</taxon>
        <taxon>Burkholderia</taxon>
        <taxon>pseudomallei group</taxon>
    </lineage>
</organism>
<evidence type="ECO:0000313" key="1">
    <source>
        <dbReference type="EMBL" id="AOJ06392.1"/>
    </source>
</evidence>
<dbReference type="AlphaFoldDB" id="A0A1B4FRS3"/>
<protein>
    <submittedName>
        <fullName evidence="1">Phage tail protein</fullName>
    </submittedName>
</protein>
<sequence>MTTIFATYDNARNITGFYGSASSIDTGERFVEITVDERDTLIAGQAAGRRMTIDAAGNAVLLDPLPMSREQLANAKRAARDAAMRNTDWLVARHQDEKLIGNGTTLAPDEFAALLRYRQALRDFTEISNWPGIDLPTSPAFVATSP</sequence>